<organism evidence="9 10">
    <name type="scientific">Halorussus gelatinilyticus</name>
    <dbReference type="NCBI Taxonomy" id="2937524"/>
    <lineage>
        <taxon>Archaea</taxon>
        <taxon>Methanobacteriati</taxon>
        <taxon>Methanobacteriota</taxon>
        <taxon>Stenosarchaea group</taxon>
        <taxon>Halobacteria</taxon>
        <taxon>Halobacteriales</taxon>
        <taxon>Haladaptataceae</taxon>
        <taxon>Halorussus</taxon>
    </lineage>
</organism>
<keyword evidence="3 7" id="KW-0812">Transmembrane</keyword>
<proteinExistence type="inferred from homology"/>
<sequence length="333" mass="34656">MVVSTDAPQFGAVHPTTAQLTQKEEVRYATPVLMHAMEMHTPGGEDESEYVIVIGVVAHSDVEVAGLSAGPMHAGDPYYANGTYNGTWTGEAVVSPAAAELLNVTNGTSLIPTRGARGNQTLTVTSIGREGVSTGMGQLPVVLVHLSEAQQLTGATTGDQADQILVDTNARNVKSQLENVYPRSTVMARSGLTAQNMSSGLPLAMSVAALCVAVIVGTLFVGTTMGLEITADQQQYALMGALGLPWRSRAVVVLVQALMVTIVGGIFGLALGYLGIEVTNHLAQQYIAPSAIAVAHPILGVCGVGVAVLIGLLAAPYLLWLTKRTSILDQLNT</sequence>
<dbReference type="KEGG" id="haxz:M0R88_10380"/>
<dbReference type="RefSeq" id="WP_248653439.1">
    <property type="nucleotide sequence ID" value="NZ_CP096658.1"/>
</dbReference>
<evidence type="ECO:0000313" key="9">
    <source>
        <dbReference type="EMBL" id="UPV98935.1"/>
    </source>
</evidence>
<keyword evidence="5 7" id="KW-0472">Membrane</keyword>
<keyword evidence="2" id="KW-1003">Cell membrane</keyword>
<accession>A0A8U0IDZ0</accession>
<dbReference type="InterPro" id="IPR050250">
    <property type="entry name" value="Macrolide_Exporter_MacB"/>
</dbReference>
<feature type="domain" description="ABC3 transporter permease C-terminal" evidence="8">
    <location>
        <begin position="209"/>
        <end position="326"/>
    </location>
</feature>
<dbReference type="PANTHER" id="PTHR30572">
    <property type="entry name" value="MEMBRANE COMPONENT OF TRANSPORTER-RELATED"/>
    <property type="match status" value="1"/>
</dbReference>
<evidence type="ECO:0000256" key="1">
    <source>
        <dbReference type="ARBA" id="ARBA00004651"/>
    </source>
</evidence>
<reference evidence="9" key="1">
    <citation type="submission" date="2022-04" db="EMBL/GenBank/DDBJ databases">
        <title>Diverse halophilic archaea isolated from saline environments.</title>
        <authorList>
            <person name="Cui H.-L."/>
        </authorList>
    </citation>
    <scope>NUCLEOTIDE SEQUENCE</scope>
    <source>
        <strain evidence="9">XZYJT40</strain>
    </source>
</reference>
<dbReference type="GeneID" id="72190265"/>
<feature type="transmembrane region" description="Helical" evidence="7">
    <location>
        <begin position="294"/>
        <end position="320"/>
    </location>
</feature>
<dbReference type="AlphaFoldDB" id="A0A8U0IDZ0"/>
<evidence type="ECO:0000256" key="2">
    <source>
        <dbReference type="ARBA" id="ARBA00022475"/>
    </source>
</evidence>
<evidence type="ECO:0000256" key="4">
    <source>
        <dbReference type="ARBA" id="ARBA00022989"/>
    </source>
</evidence>
<feature type="transmembrane region" description="Helical" evidence="7">
    <location>
        <begin position="250"/>
        <end position="274"/>
    </location>
</feature>
<dbReference type="EMBL" id="CP096658">
    <property type="protein sequence ID" value="UPV98935.1"/>
    <property type="molecule type" value="Genomic_DNA"/>
</dbReference>
<dbReference type="InterPro" id="IPR003838">
    <property type="entry name" value="ABC3_permease_C"/>
</dbReference>
<name>A0A8U0IDZ0_9EURY</name>
<dbReference type="PANTHER" id="PTHR30572:SF4">
    <property type="entry name" value="ABC TRANSPORTER PERMEASE YTRF"/>
    <property type="match status" value="1"/>
</dbReference>
<evidence type="ECO:0000256" key="7">
    <source>
        <dbReference type="SAM" id="Phobius"/>
    </source>
</evidence>
<evidence type="ECO:0000256" key="6">
    <source>
        <dbReference type="ARBA" id="ARBA00038076"/>
    </source>
</evidence>
<feature type="transmembrane region" description="Helical" evidence="7">
    <location>
        <begin position="203"/>
        <end position="229"/>
    </location>
</feature>
<comment type="subcellular location">
    <subcellularLocation>
        <location evidence="1">Cell membrane</location>
        <topology evidence="1">Multi-pass membrane protein</topology>
    </subcellularLocation>
</comment>
<evidence type="ECO:0000313" key="10">
    <source>
        <dbReference type="Proteomes" id="UP000830434"/>
    </source>
</evidence>
<protein>
    <submittedName>
        <fullName evidence="9">ABC transporter permease</fullName>
    </submittedName>
</protein>
<gene>
    <name evidence="9" type="ORF">M0R88_10380</name>
</gene>
<dbReference type="Pfam" id="PF02687">
    <property type="entry name" value="FtsX"/>
    <property type="match status" value="1"/>
</dbReference>
<keyword evidence="10" id="KW-1185">Reference proteome</keyword>
<evidence type="ECO:0000256" key="5">
    <source>
        <dbReference type="ARBA" id="ARBA00023136"/>
    </source>
</evidence>
<evidence type="ECO:0000259" key="8">
    <source>
        <dbReference type="Pfam" id="PF02687"/>
    </source>
</evidence>
<comment type="similarity">
    <text evidence="6">Belongs to the ABC-4 integral membrane protein family.</text>
</comment>
<dbReference type="GO" id="GO:0005886">
    <property type="term" value="C:plasma membrane"/>
    <property type="evidence" value="ECO:0007669"/>
    <property type="project" value="UniProtKB-SubCell"/>
</dbReference>
<dbReference type="Proteomes" id="UP000830434">
    <property type="component" value="Chromosome"/>
</dbReference>
<keyword evidence="4 7" id="KW-1133">Transmembrane helix</keyword>
<dbReference type="GO" id="GO:0022857">
    <property type="term" value="F:transmembrane transporter activity"/>
    <property type="evidence" value="ECO:0007669"/>
    <property type="project" value="TreeGrafter"/>
</dbReference>
<evidence type="ECO:0000256" key="3">
    <source>
        <dbReference type="ARBA" id="ARBA00022692"/>
    </source>
</evidence>